<feature type="binding site" evidence="8">
    <location>
        <position position="135"/>
    </location>
    <ligand>
        <name>FMN</name>
        <dbReference type="ChEBI" id="CHEBI:58210"/>
    </ligand>
</feature>
<dbReference type="PANTHER" id="PTHR30546">
    <property type="entry name" value="FLAVODOXIN-RELATED PROTEIN WRBA-RELATED"/>
    <property type="match status" value="1"/>
</dbReference>
<proteinExistence type="inferred from homology"/>
<name>A0A6N1VD55_9HYPH</name>
<evidence type="ECO:0000256" key="6">
    <source>
        <dbReference type="ARBA" id="ARBA00023002"/>
    </source>
</evidence>
<dbReference type="InterPro" id="IPR010089">
    <property type="entry name" value="Flavoprotein_WrbA-like"/>
</dbReference>
<dbReference type="GO" id="GO:0051287">
    <property type="term" value="F:NAD binding"/>
    <property type="evidence" value="ECO:0007669"/>
    <property type="project" value="UniProtKB-UniRule"/>
</dbReference>
<organism evidence="10 11">
    <name type="scientific">Oricola thermophila</name>
    <dbReference type="NCBI Taxonomy" id="2742145"/>
    <lineage>
        <taxon>Bacteria</taxon>
        <taxon>Pseudomonadati</taxon>
        <taxon>Pseudomonadota</taxon>
        <taxon>Alphaproteobacteria</taxon>
        <taxon>Hyphomicrobiales</taxon>
        <taxon>Ahrensiaceae</taxon>
        <taxon>Oricola</taxon>
    </lineage>
</organism>
<comment type="cofactor">
    <cofactor evidence="8">
        <name>FMN</name>
        <dbReference type="ChEBI" id="CHEBI:58210"/>
    </cofactor>
    <text evidence="8">Binds 1 FMN per monomer.</text>
</comment>
<dbReference type="AlphaFoldDB" id="A0A6N1VD55"/>
<dbReference type="GO" id="GO:0016020">
    <property type="term" value="C:membrane"/>
    <property type="evidence" value="ECO:0007669"/>
    <property type="project" value="TreeGrafter"/>
</dbReference>
<dbReference type="GO" id="GO:0050660">
    <property type="term" value="F:flavin adenine dinucleotide binding"/>
    <property type="evidence" value="ECO:0007669"/>
    <property type="project" value="UniProtKB-UniRule"/>
</dbReference>
<accession>A0A6N1VD55</accession>
<keyword evidence="4 8" id="KW-0547">Nucleotide-binding</keyword>
<keyword evidence="3 8" id="KW-0288">FMN</keyword>
<keyword evidence="7 8" id="KW-0520">NAD</keyword>
<evidence type="ECO:0000256" key="4">
    <source>
        <dbReference type="ARBA" id="ARBA00022741"/>
    </source>
</evidence>
<dbReference type="SUPFAM" id="SSF52218">
    <property type="entry name" value="Flavoproteins"/>
    <property type="match status" value="1"/>
</dbReference>
<dbReference type="InterPro" id="IPR008254">
    <property type="entry name" value="Flavodoxin/NO_synth"/>
</dbReference>
<dbReference type="PROSITE" id="PS50902">
    <property type="entry name" value="FLAVODOXIN_LIKE"/>
    <property type="match status" value="1"/>
</dbReference>
<dbReference type="FunFam" id="3.40.50.360:FF:000001">
    <property type="entry name" value="NAD(P)H dehydrogenase (Quinone) FQR1-like"/>
    <property type="match status" value="1"/>
</dbReference>
<comment type="catalytic activity">
    <reaction evidence="8">
        <text>a quinone + NADH + H(+) = a quinol + NAD(+)</text>
        <dbReference type="Rhea" id="RHEA:46160"/>
        <dbReference type="ChEBI" id="CHEBI:15378"/>
        <dbReference type="ChEBI" id="CHEBI:24646"/>
        <dbReference type="ChEBI" id="CHEBI:57540"/>
        <dbReference type="ChEBI" id="CHEBI:57945"/>
        <dbReference type="ChEBI" id="CHEBI:132124"/>
        <dbReference type="EC" id="1.6.5.2"/>
    </reaction>
</comment>
<protein>
    <recommendedName>
        <fullName evidence="8">NAD(P)H dehydrogenase (quinone)</fullName>
        <ecNumber evidence="8">1.6.5.2</ecNumber>
    </recommendedName>
    <alternativeName>
        <fullName evidence="8">NAD(P)H:quinone oxidoreductase</fullName>
        <shortName evidence="8">NQO</shortName>
    </alternativeName>
</protein>
<evidence type="ECO:0000256" key="3">
    <source>
        <dbReference type="ARBA" id="ARBA00022643"/>
    </source>
</evidence>
<evidence type="ECO:0000313" key="10">
    <source>
        <dbReference type="EMBL" id="QKV17152.1"/>
    </source>
</evidence>
<reference evidence="10 11" key="1">
    <citation type="submission" date="2020-06" db="EMBL/GenBank/DDBJ databases">
        <title>Oricola thermophila sp. nov. isolated from a tidal sediments.</title>
        <authorList>
            <person name="Kwon K.K."/>
            <person name="Yang S.-H."/>
            <person name="Park M.-J."/>
        </authorList>
    </citation>
    <scope>NUCLEOTIDE SEQUENCE [LARGE SCALE GENOMIC DNA]</scope>
    <source>
        <strain evidence="10 11">MEBiC13590</strain>
    </source>
</reference>
<gene>
    <name evidence="10" type="primary">wrbA</name>
    <name evidence="10" type="ORF">HTY61_01060</name>
</gene>
<keyword evidence="5 8" id="KW-0521">NADP</keyword>
<dbReference type="GO" id="GO:0050661">
    <property type="term" value="F:NADP binding"/>
    <property type="evidence" value="ECO:0007669"/>
    <property type="project" value="UniProtKB-UniRule"/>
</dbReference>
<dbReference type="RefSeq" id="WP_175275048.1">
    <property type="nucleotide sequence ID" value="NZ_CP054836.1"/>
</dbReference>
<evidence type="ECO:0000256" key="2">
    <source>
        <dbReference type="ARBA" id="ARBA00022630"/>
    </source>
</evidence>
<feature type="binding site" evidence="8">
    <location>
        <begin position="79"/>
        <end position="81"/>
    </location>
    <ligand>
        <name>FMN</name>
        <dbReference type="ChEBI" id="CHEBI:58210"/>
    </ligand>
</feature>
<dbReference type="NCBIfam" id="NF002999">
    <property type="entry name" value="PRK03767.1"/>
    <property type="match status" value="1"/>
</dbReference>
<keyword evidence="11" id="KW-1185">Reference proteome</keyword>
<comment type="similarity">
    <text evidence="1 8">Belongs to the WrbA family.</text>
</comment>
<sequence length="211" mass="22275">MTRVLVLYYSSYGHIDALARAEAEGAREIAGVTVDIKRVPETVPQAVRDKAGYKQDFDTPVAQVSDLAEYDAIIFGTPTRFGNMAGQMKQFLDQAGGLWASNALVGKVGAVFTSTGSQHGGHEAAALTFHVPLLHFGMLVAGMPYTFADQMRTDEIVGGSPYGAGTVAGGDGSLQPTPTDLEGARFQGRFVAEMAKRIAMGASLQQAMEAA</sequence>
<feature type="binding site" evidence="8">
    <location>
        <position position="99"/>
    </location>
    <ligand>
        <name>substrate</name>
    </ligand>
</feature>
<keyword evidence="6 8" id="KW-0560">Oxidoreductase</keyword>
<dbReference type="EC" id="1.6.5.2" evidence="8"/>
<comment type="catalytic activity">
    <reaction evidence="8">
        <text>a quinone + NADPH + H(+) = a quinol + NADP(+)</text>
        <dbReference type="Rhea" id="RHEA:46164"/>
        <dbReference type="ChEBI" id="CHEBI:15378"/>
        <dbReference type="ChEBI" id="CHEBI:24646"/>
        <dbReference type="ChEBI" id="CHEBI:57783"/>
        <dbReference type="ChEBI" id="CHEBI:58349"/>
        <dbReference type="ChEBI" id="CHEBI:132124"/>
        <dbReference type="EC" id="1.6.5.2"/>
    </reaction>
</comment>
<feature type="domain" description="Flavodoxin-like" evidence="9">
    <location>
        <begin position="4"/>
        <end position="191"/>
    </location>
</feature>
<dbReference type="GO" id="GO:0010181">
    <property type="term" value="F:FMN binding"/>
    <property type="evidence" value="ECO:0007669"/>
    <property type="project" value="InterPro"/>
</dbReference>
<dbReference type="PANTHER" id="PTHR30546:SF23">
    <property type="entry name" value="FLAVOPROTEIN-LIKE PROTEIN YCP4-RELATED"/>
    <property type="match status" value="1"/>
</dbReference>
<evidence type="ECO:0000256" key="1">
    <source>
        <dbReference type="ARBA" id="ARBA00006961"/>
    </source>
</evidence>
<dbReference type="GO" id="GO:0003955">
    <property type="term" value="F:NAD(P)H dehydrogenase (quinone) activity"/>
    <property type="evidence" value="ECO:0007669"/>
    <property type="project" value="UniProtKB-UniRule"/>
</dbReference>
<dbReference type="Gene3D" id="3.40.50.360">
    <property type="match status" value="1"/>
</dbReference>
<dbReference type="HAMAP" id="MF_01017">
    <property type="entry name" value="NQOR"/>
    <property type="match status" value="1"/>
</dbReference>
<comment type="caution">
    <text evidence="8">Lacks conserved residue(s) required for the propagation of feature annotation.</text>
</comment>
<evidence type="ECO:0000313" key="11">
    <source>
        <dbReference type="Proteomes" id="UP000509367"/>
    </source>
</evidence>
<keyword evidence="2 8" id="KW-0285">Flavoprotein</keyword>
<evidence type="ECO:0000259" key="9">
    <source>
        <dbReference type="PROSITE" id="PS50902"/>
    </source>
</evidence>
<feature type="binding site" evidence="8">
    <location>
        <position position="12"/>
    </location>
    <ligand>
        <name>NAD(+)</name>
        <dbReference type="ChEBI" id="CHEBI:57540"/>
    </ligand>
</feature>
<dbReference type="Pfam" id="PF03358">
    <property type="entry name" value="FMN_red"/>
    <property type="match status" value="1"/>
</dbReference>
<dbReference type="InterPro" id="IPR037513">
    <property type="entry name" value="NQO"/>
</dbReference>
<dbReference type="KEGG" id="orm:HTY61_01060"/>
<evidence type="ECO:0000256" key="8">
    <source>
        <dbReference type="HAMAP-Rule" id="MF_01017"/>
    </source>
</evidence>
<evidence type="ECO:0000256" key="5">
    <source>
        <dbReference type="ARBA" id="ARBA00022857"/>
    </source>
</evidence>
<feature type="binding site" evidence="8">
    <location>
        <begin position="10"/>
        <end position="15"/>
    </location>
    <ligand>
        <name>FMN</name>
        <dbReference type="ChEBI" id="CHEBI:58210"/>
    </ligand>
</feature>
<evidence type="ECO:0000256" key="7">
    <source>
        <dbReference type="ARBA" id="ARBA00023027"/>
    </source>
</evidence>
<dbReference type="Proteomes" id="UP000509367">
    <property type="component" value="Chromosome"/>
</dbReference>
<dbReference type="EMBL" id="CP054836">
    <property type="protein sequence ID" value="QKV17152.1"/>
    <property type="molecule type" value="Genomic_DNA"/>
</dbReference>
<dbReference type="InterPro" id="IPR005025">
    <property type="entry name" value="FMN_Rdtase-like_dom"/>
</dbReference>
<dbReference type="NCBIfam" id="TIGR01755">
    <property type="entry name" value="flav_wrbA"/>
    <property type="match status" value="1"/>
</dbReference>
<dbReference type="InterPro" id="IPR029039">
    <property type="entry name" value="Flavoprotein-like_sf"/>
</dbReference>